<protein>
    <submittedName>
        <fullName evidence="1">Uncharacterized protein</fullName>
    </submittedName>
</protein>
<keyword evidence="2" id="KW-1185">Reference proteome</keyword>
<dbReference type="Proteomes" id="UP000663722">
    <property type="component" value="Chromosome"/>
</dbReference>
<gene>
    <name evidence="1" type="ORF">dnm_055100</name>
</gene>
<proteinExistence type="predicted"/>
<accession>A0A975GPX4</accession>
<evidence type="ECO:0000313" key="1">
    <source>
        <dbReference type="EMBL" id="QTA89456.1"/>
    </source>
</evidence>
<dbReference type="AlphaFoldDB" id="A0A975GPX4"/>
<dbReference type="EMBL" id="CP061800">
    <property type="protein sequence ID" value="QTA89456.1"/>
    <property type="molecule type" value="Genomic_DNA"/>
</dbReference>
<sequence length="40" mass="4464">MSGVPNLQFGRGVRFPCIRKIAKLQVWHSGGTDTFLISDM</sequence>
<reference evidence="1" key="1">
    <citation type="journal article" date="2021" name="Microb. Physiol.">
        <title>Proteogenomic Insights into the Physiology of Marine, Sulfate-Reducing, Filamentous Desulfonema limicola and Desulfonema magnum.</title>
        <authorList>
            <person name="Schnaars V."/>
            <person name="Wohlbrand L."/>
            <person name="Scheve S."/>
            <person name="Hinrichs C."/>
            <person name="Reinhardt R."/>
            <person name="Rabus R."/>
        </authorList>
    </citation>
    <scope>NUCLEOTIDE SEQUENCE</scope>
    <source>
        <strain evidence="1">4be13</strain>
    </source>
</reference>
<evidence type="ECO:0000313" key="2">
    <source>
        <dbReference type="Proteomes" id="UP000663722"/>
    </source>
</evidence>
<name>A0A975GPX4_9BACT</name>
<organism evidence="1 2">
    <name type="scientific">Desulfonema magnum</name>
    <dbReference type="NCBI Taxonomy" id="45655"/>
    <lineage>
        <taxon>Bacteria</taxon>
        <taxon>Pseudomonadati</taxon>
        <taxon>Thermodesulfobacteriota</taxon>
        <taxon>Desulfobacteria</taxon>
        <taxon>Desulfobacterales</taxon>
        <taxon>Desulfococcaceae</taxon>
        <taxon>Desulfonema</taxon>
    </lineage>
</organism>
<dbReference type="KEGG" id="dmm:dnm_055100"/>